<proteinExistence type="predicted"/>
<protein>
    <submittedName>
        <fullName evidence="8">MATE family efflux transporter</fullName>
    </submittedName>
</protein>
<evidence type="ECO:0000256" key="4">
    <source>
        <dbReference type="ARBA" id="ARBA00022692"/>
    </source>
</evidence>
<dbReference type="NCBIfam" id="TIGR00797">
    <property type="entry name" value="matE"/>
    <property type="match status" value="1"/>
</dbReference>
<dbReference type="EMBL" id="CP028108">
    <property type="protein sequence ID" value="AVQ24840.1"/>
    <property type="molecule type" value="Genomic_DNA"/>
</dbReference>
<evidence type="ECO:0000256" key="2">
    <source>
        <dbReference type="ARBA" id="ARBA00022448"/>
    </source>
</evidence>
<gene>
    <name evidence="8" type="ORF">C4N17_03465</name>
</gene>
<dbReference type="PANTHER" id="PTHR42925">
    <property type="entry name" value="MULTIDRUG AND TOXIN EFFLUX PROTEIN MATE FAMILY"/>
    <property type="match status" value="1"/>
</dbReference>
<feature type="transmembrane region" description="Helical" evidence="7">
    <location>
        <begin position="356"/>
        <end position="377"/>
    </location>
</feature>
<feature type="transmembrane region" description="Helical" evidence="7">
    <location>
        <begin position="12"/>
        <end position="40"/>
    </location>
</feature>
<dbReference type="KEGG" id="fpei:C4N17_03465"/>
<feature type="transmembrane region" description="Helical" evidence="7">
    <location>
        <begin position="130"/>
        <end position="152"/>
    </location>
</feature>
<dbReference type="Proteomes" id="UP000241472">
    <property type="component" value="Chromosome"/>
</dbReference>
<evidence type="ECO:0000256" key="7">
    <source>
        <dbReference type="SAM" id="Phobius"/>
    </source>
</evidence>
<evidence type="ECO:0000256" key="1">
    <source>
        <dbReference type="ARBA" id="ARBA00004651"/>
    </source>
</evidence>
<feature type="transmembrane region" description="Helical" evidence="7">
    <location>
        <begin position="91"/>
        <end position="110"/>
    </location>
</feature>
<dbReference type="Pfam" id="PF01554">
    <property type="entry name" value="MatE"/>
    <property type="match status" value="2"/>
</dbReference>
<name>A0AAD0HTY4_9FUSO</name>
<evidence type="ECO:0000313" key="9">
    <source>
        <dbReference type="Proteomes" id="UP000241472"/>
    </source>
</evidence>
<dbReference type="InterPro" id="IPR002528">
    <property type="entry name" value="MATE_fam"/>
</dbReference>
<evidence type="ECO:0000256" key="6">
    <source>
        <dbReference type="ARBA" id="ARBA00023136"/>
    </source>
</evidence>
<evidence type="ECO:0000256" key="3">
    <source>
        <dbReference type="ARBA" id="ARBA00022475"/>
    </source>
</evidence>
<dbReference type="GO" id="GO:0015297">
    <property type="term" value="F:antiporter activity"/>
    <property type="evidence" value="ECO:0007669"/>
    <property type="project" value="InterPro"/>
</dbReference>
<feature type="transmembrane region" description="Helical" evidence="7">
    <location>
        <begin position="318"/>
        <end position="335"/>
    </location>
</feature>
<dbReference type="RefSeq" id="WP_008793632.1">
    <property type="nucleotide sequence ID" value="NZ_CABKNO010000001.1"/>
</dbReference>
<keyword evidence="4 7" id="KW-0812">Transmembrane</keyword>
<feature type="transmembrane region" description="Helical" evidence="7">
    <location>
        <begin position="275"/>
        <end position="298"/>
    </location>
</feature>
<feature type="transmembrane region" description="Helical" evidence="7">
    <location>
        <begin position="192"/>
        <end position="214"/>
    </location>
</feature>
<reference evidence="8 9" key="1">
    <citation type="submission" date="2018-03" db="EMBL/GenBank/DDBJ databases">
        <title>Complete Fusobacterium genomes using hybrid Minion sequencing.</title>
        <authorList>
            <person name="Slade D.J."/>
            <person name="Lahmers K."/>
        </authorList>
    </citation>
    <scope>NUCLEOTIDE SEQUENCE [LARGE SCALE GENOMIC DNA]</scope>
    <source>
        <strain evidence="8 9">2_1_31</strain>
    </source>
</reference>
<feature type="transmembrane region" description="Helical" evidence="7">
    <location>
        <begin position="389"/>
        <end position="419"/>
    </location>
</feature>
<dbReference type="PANTHER" id="PTHR42925:SF1">
    <property type="entry name" value="VIRULENCE FACTOR MVIN"/>
    <property type="match status" value="1"/>
</dbReference>
<dbReference type="InterPro" id="IPR048279">
    <property type="entry name" value="MdtK-like"/>
</dbReference>
<feature type="transmembrane region" description="Helical" evidence="7">
    <location>
        <begin position="164"/>
        <end position="186"/>
    </location>
</feature>
<keyword evidence="2" id="KW-0813">Transport</keyword>
<keyword evidence="6 7" id="KW-0472">Membrane</keyword>
<dbReference type="PIRSF" id="PIRSF006603">
    <property type="entry name" value="DinF"/>
    <property type="match status" value="1"/>
</dbReference>
<accession>A0AAD0HTY4</accession>
<organism evidence="8 9">
    <name type="scientific">Fusobacterium periodonticum</name>
    <dbReference type="NCBI Taxonomy" id="860"/>
    <lineage>
        <taxon>Bacteria</taxon>
        <taxon>Fusobacteriati</taxon>
        <taxon>Fusobacteriota</taxon>
        <taxon>Fusobacteriia</taxon>
        <taxon>Fusobacteriales</taxon>
        <taxon>Fusobacteriaceae</taxon>
        <taxon>Fusobacterium</taxon>
    </lineage>
</organism>
<evidence type="ECO:0000256" key="5">
    <source>
        <dbReference type="ARBA" id="ARBA00022989"/>
    </source>
</evidence>
<sequence>MDSIGNVGKKNLISLIIPIFFELLLVTIVGNIDTIMLGYYSDEAVGAIGGITQLLNIQNVIFSFINMATAILTAQFLGAKDYKRVKQVISVSLVLNVLLGLILGGIYLFFWESLLQKINLPAELIGIGKYYFQMVGGLCILQGIILSCGAILKSHGRPTETLIINVGVNILNIIGNAFFIFGWLGMPVLGPTGVGISTVISRGIGCVAAFYMMCKYCDFTFKKKYIKPFPFKIVKNILSIGLPTAGENLAWNVGQLMIVAMVNTMGTTIIASRTYLMLISSFTMTLSIALGQGTAIQVGHLVGAGEIKEVYHKCLKSLKIAFIFAFVTTSLVFLFRKPIMSIFTTNPDILKASLKIFPLMILLEMGRVFNIVIINSLHAAGDIKFPMFMGITCVFTVAVLFSYLFGISLGWGLAGIWLANAMDEWIRGLAMYFRWKSKKWQNKSFV</sequence>
<dbReference type="AlphaFoldDB" id="A0AAD0HTY4"/>
<dbReference type="GO" id="GO:0042910">
    <property type="term" value="F:xenobiotic transmembrane transporter activity"/>
    <property type="evidence" value="ECO:0007669"/>
    <property type="project" value="InterPro"/>
</dbReference>
<keyword evidence="3" id="KW-1003">Cell membrane</keyword>
<keyword evidence="5 7" id="KW-1133">Transmembrane helix</keyword>
<dbReference type="InterPro" id="IPR047135">
    <property type="entry name" value="YsiQ"/>
</dbReference>
<dbReference type="CDD" id="cd13134">
    <property type="entry name" value="MATE_like_8"/>
    <property type="match status" value="1"/>
</dbReference>
<comment type="subcellular location">
    <subcellularLocation>
        <location evidence="1">Cell membrane</location>
        <topology evidence="1">Multi-pass membrane protein</topology>
    </subcellularLocation>
</comment>
<dbReference type="GO" id="GO:0005886">
    <property type="term" value="C:plasma membrane"/>
    <property type="evidence" value="ECO:0007669"/>
    <property type="project" value="UniProtKB-SubCell"/>
</dbReference>
<evidence type="ECO:0000313" key="8">
    <source>
        <dbReference type="EMBL" id="AVQ24840.1"/>
    </source>
</evidence>